<evidence type="ECO:0000313" key="1">
    <source>
        <dbReference type="EMBL" id="RDY06500.1"/>
    </source>
</evidence>
<dbReference type="AlphaFoldDB" id="A0A371HUP0"/>
<organism evidence="1 2">
    <name type="scientific">Mucuna pruriens</name>
    <name type="common">Velvet bean</name>
    <name type="synonym">Dolichos pruriens</name>
    <dbReference type="NCBI Taxonomy" id="157652"/>
    <lineage>
        <taxon>Eukaryota</taxon>
        <taxon>Viridiplantae</taxon>
        <taxon>Streptophyta</taxon>
        <taxon>Embryophyta</taxon>
        <taxon>Tracheophyta</taxon>
        <taxon>Spermatophyta</taxon>
        <taxon>Magnoliopsida</taxon>
        <taxon>eudicotyledons</taxon>
        <taxon>Gunneridae</taxon>
        <taxon>Pentapetalae</taxon>
        <taxon>rosids</taxon>
        <taxon>fabids</taxon>
        <taxon>Fabales</taxon>
        <taxon>Fabaceae</taxon>
        <taxon>Papilionoideae</taxon>
        <taxon>50 kb inversion clade</taxon>
        <taxon>NPAAA clade</taxon>
        <taxon>indigoferoid/millettioid clade</taxon>
        <taxon>Phaseoleae</taxon>
        <taxon>Mucuna</taxon>
    </lineage>
</organism>
<name>A0A371HUP0_MUCPR</name>
<proteinExistence type="predicted"/>
<sequence>MTLHRTLQKKLVAEKLKELESKGVKGNVSSIEAASHELWKRALLKPSSNYTSNSSKEVA</sequence>
<evidence type="ECO:0000313" key="2">
    <source>
        <dbReference type="Proteomes" id="UP000257109"/>
    </source>
</evidence>
<keyword evidence="2" id="KW-1185">Reference proteome</keyword>
<comment type="caution">
    <text evidence="1">The sequence shown here is derived from an EMBL/GenBank/DDBJ whole genome shotgun (WGS) entry which is preliminary data.</text>
</comment>
<feature type="non-terminal residue" evidence="1">
    <location>
        <position position="1"/>
    </location>
</feature>
<accession>A0A371HUP0</accession>
<protein>
    <submittedName>
        <fullName evidence="1">Uncharacterized protein</fullName>
    </submittedName>
</protein>
<reference evidence="1" key="1">
    <citation type="submission" date="2018-05" db="EMBL/GenBank/DDBJ databases">
        <title>Draft genome of Mucuna pruriens seed.</title>
        <authorList>
            <person name="Nnadi N.E."/>
            <person name="Vos R."/>
            <person name="Hasami M.H."/>
            <person name="Devisetty U.K."/>
            <person name="Aguiy J.C."/>
        </authorList>
    </citation>
    <scope>NUCLEOTIDE SEQUENCE [LARGE SCALE GENOMIC DNA]</scope>
    <source>
        <strain evidence="1">JCA_2017</strain>
    </source>
</reference>
<dbReference type="Proteomes" id="UP000257109">
    <property type="component" value="Unassembled WGS sequence"/>
</dbReference>
<gene>
    <name evidence="1" type="ORF">CR513_09492</name>
</gene>
<dbReference type="EMBL" id="QJKJ01001675">
    <property type="protein sequence ID" value="RDY06500.1"/>
    <property type="molecule type" value="Genomic_DNA"/>
</dbReference>